<evidence type="ECO:0000256" key="1">
    <source>
        <dbReference type="ARBA" id="ARBA00023015"/>
    </source>
</evidence>
<name>A0A4Q9VZC7_9HYPH</name>
<gene>
    <name evidence="5" type="ORF">EYW49_02475</name>
</gene>
<dbReference type="SMART" id="SM00345">
    <property type="entry name" value="HTH_GNTR"/>
    <property type="match status" value="1"/>
</dbReference>
<dbReference type="InterPro" id="IPR036390">
    <property type="entry name" value="WH_DNA-bd_sf"/>
</dbReference>
<keyword evidence="6" id="KW-1185">Reference proteome</keyword>
<dbReference type="EMBL" id="SJFN01000002">
    <property type="protein sequence ID" value="TBW41039.1"/>
    <property type="molecule type" value="Genomic_DNA"/>
</dbReference>
<dbReference type="SUPFAM" id="SSF46785">
    <property type="entry name" value="Winged helix' DNA-binding domain"/>
    <property type="match status" value="1"/>
</dbReference>
<dbReference type="RefSeq" id="WP_131305618.1">
    <property type="nucleotide sequence ID" value="NZ_SJFN01000002.1"/>
</dbReference>
<dbReference type="PROSITE" id="PS50949">
    <property type="entry name" value="HTH_GNTR"/>
    <property type="match status" value="1"/>
</dbReference>
<dbReference type="InterPro" id="IPR050679">
    <property type="entry name" value="Bact_HTH_transcr_reg"/>
</dbReference>
<dbReference type="InterPro" id="IPR036388">
    <property type="entry name" value="WH-like_DNA-bd_sf"/>
</dbReference>
<keyword evidence="3" id="KW-0804">Transcription</keyword>
<reference evidence="5 6" key="1">
    <citation type="submission" date="2019-02" db="EMBL/GenBank/DDBJ databases">
        <title>Siculibacillus lacustris gen. nov., sp. nov., a new rosette-forming bacterium isolated from a freshwater crater lake (Lake St. Ana, Romania).</title>
        <authorList>
            <person name="Felfoldi T."/>
            <person name="Marton Z."/>
            <person name="Szabo A."/>
            <person name="Mentes A."/>
            <person name="Boka K."/>
            <person name="Marialigeti K."/>
            <person name="Mathe I."/>
            <person name="Koncz M."/>
            <person name="Schumann P."/>
            <person name="Toth E."/>
        </authorList>
    </citation>
    <scope>NUCLEOTIDE SEQUENCE [LARGE SCALE GENOMIC DNA]</scope>
    <source>
        <strain evidence="5 6">SA-279</strain>
    </source>
</reference>
<dbReference type="SUPFAM" id="SSF64288">
    <property type="entry name" value="Chorismate lyase-like"/>
    <property type="match status" value="1"/>
</dbReference>
<evidence type="ECO:0000313" key="5">
    <source>
        <dbReference type="EMBL" id="TBW41039.1"/>
    </source>
</evidence>
<dbReference type="PANTHER" id="PTHR44846:SF16">
    <property type="entry name" value="TRANSCRIPTIONAL REGULATOR PHNF-RELATED"/>
    <property type="match status" value="1"/>
</dbReference>
<organism evidence="5 6">
    <name type="scientific">Siculibacillus lacustris</name>
    <dbReference type="NCBI Taxonomy" id="1549641"/>
    <lineage>
        <taxon>Bacteria</taxon>
        <taxon>Pseudomonadati</taxon>
        <taxon>Pseudomonadota</taxon>
        <taxon>Alphaproteobacteria</taxon>
        <taxon>Hyphomicrobiales</taxon>
        <taxon>Ancalomicrobiaceae</taxon>
        <taxon>Siculibacillus</taxon>
    </lineage>
</organism>
<dbReference type="SMART" id="SM00866">
    <property type="entry name" value="UTRA"/>
    <property type="match status" value="1"/>
</dbReference>
<dbReference type="Pfam" id="PF07702">
    <property type="entry name" value="UTRA"/>
    <property type="match status" value="1"/>
</dbReference>
<keyword evidence="2" id="KW-0238">DNA-binding</keyword>
<dbReference type="PANTHER" id="PTHR44846">
    <property type="entry name" value="MANNOSYL-D-GLYCERATE TRANSPORT/METABOLISM SYSTEM REPRESSOR MNGR-RELATED"/>
    <property type="match status" value="1"/>
</dbReference>
<dbReference type="Gene3D" id="1.10.10.10">
    <property type="entry name" value="Winged helix-like DNA-binding domain superfamily/Winged helix DNA-binding domain"/>
    <property type="match status" value="1"/>
</dbReference>
<dbReference type="OrthoDB" id="9808698at2"/>
<dbReference type="InterPro" id="IPR011663">
    <property type="entry name" value="UTRA"/>
</dbReference>
<evidence type="ECO:0000313" key="6">
    <source>
        <dbReference type="Proteomes" id="UP000292781"/>
    </source>
</evidence>
<keyword evidence="1" id="KW-0805">Transcription regulation</keyword>
<dbReference type="GO" id="GO:0003677">
    <property type="term" value="F:DNA binding"/>
    <property type="evidence" value="ECO:0007669"/>
    <property type="project" value="UniProtKB-KW"/>
</dbReference>
<evidence type="ECO:0000256" key="3">
    <source>
        <dbReference type="ARBA" id="ARBA00023163"/>
    </source>
</evidence>
<dbReference type="InterPro" id="IPR028978">
    <property type="entry name" value="Chorismate_lyase_/UTRA_dom_sf"/>
</dbReference>
<evidence type="ECO:0000259" key="4">
    <source>
        <dbReference type="PROSITE" id="PS50949"/>
    </source>
</evidence>
<dbReference type="Pfam" id="PF00392">
    <property type="entry name" value="GntR"/>
    <property type="match status" value="1"/>
</dbReference>
<dbReference type="AlphaFoldDB" id="A0A4Q9VZC7"/>
<proteinExistence type="predicted"/>
<comment type="caution">
    <text evidence="5">The sequence shown here is derived from an EMBL/GenBank/DDBJ whole genome shotgun (WGS) entry which is preliminary data.</text>
</comment>
<accession>A0A4Q9VZC7</accession>
<dbReference type="PRINTS" id="PR00035">
    <property type="entry name" value="HTHGNTR"/>
</dbReference>
<evidence type="ECO:0000256" key="2">
    <source>
        <dbReference type="ARBA" id="ARBA00023125"/>
    </source>
</evidence>
<sequence>MIDDLEDLDGQGPLWQQIRRALIRPITTGIWAPGFKIPKEFEIIGRYGAARMTVHRALRSLAAEGLLTRRRRFGTVVASSPPERPVLEIWDIEAEVARFSAVYSFEILERTVIDADDPRAAPLALAEGSEALFLSVRHFADGEPLQIERRLINLTAVPKAASESFTALPPGTWLIRNVAWSDAEHVIVAEGASPEMAQLLSVAAGSACLVVERRTWVDATPITWARLVHPGDKRRLVGRFRSAGD</sequence>
<dbReference type="InterPro" id="IPR000524">
    <property type="entry name" value="Tscrpt_reg_HTH_GntR"/>
</dbReference>
<dbReference type="CDD" id="cd07377">
    <property type="entry name" value="WHTH_GntR"/>
    <property type="match status" value="1"/>
</dbReference>
<dbReference type="Gene3D" id="3.40.1410.10">
    <property type="entry name" value="Chorismate lyase-like"/>
    <property type="match status" value="1"/>
</dbReference>
<feature type="domain" description="HTH gntR-type" evidence="4">
    <location>
        <begin position="12"/>
        <end position="80"/>
    </location>
</feature>
<dbReference type="GO" id="GO:0003700">
    <property type="term" value="F:DNA-binding transcription factor activity"/>
    <property type="evidence" value="ECO:0007669"/>
    <property type="project" value="InterPro"/>
</dbReference>
<protein>
    <submittedName>
        <fullName evidence="5">UTRA domain-containing protein</fullName>
    </submittedName>
</protein>
<dbReference type="Proteomes" id="UP000292781">
    <property type="component" value="Unassembled WGS sequence"/>
</dbReference>